<organism evidence="21 22">
    <name type="scientific">Bos mutus</name>
    <name type="common">wild yak</name>
    <dbReference type="NCBI Taxonomy" id="72004"/>
    <lineage>
        <taxon>Eukaryota</taxon>
        <taxon>Metazoa</taxon>
        <taxon>Chordata</taxon>
        <taxon>Craniata</taxon>
        <taxon>Vertebrata</taxon>
        <taxon>Euteleostomi</taxon>
        <taxon>Mammalia</taxon>
        <taxon>Eutheria</taxon>
        <taxon>Laurasiatheria</taxon>
        <taxon>Artiodactyla</taxon>
        <taxon>Ruminantia</taxon>
        <taxon>Pecora</taxon>
        <taxon>Bovidae</taxon>
        <taxon>Bovinae</taxon>
        <taxon>Bos</taxon>
    </lineage>
</organism>
<dbReference type="FunFam" id="3.40.50.10140:FF:000010">
    <property type="entry name" value="phosphoinositide 3-kinase adapter protein 1"/>
    <property type="match status" value="1"/>
</dbReference>
<feature type="compositionally biased region" description="Basic and acidic residues" evidence="17">
    <location>
        <begin position="697"/>
        <end position="706"/>
    </location>
</feature>
<dbReference type="Pfam" id="PF02990">
    <property type="entry name" value="EMP70"/>
    <property type="match status" value="1"/>
</dbReference>
<evidence type="ECO:0000256" key="1">
    <source>
        <dbReference type="ARBA" id="ARBA00004141"/>
    </source>
</evidence>
<name>A0A6B0RRM8_9CETA</name>
<evidence type="ECO:0000256" key="9">
    <source>
        <dbReference type="ARBA" id="ARBA00022729"/>
    </source>
</evidence>
<dbReference type="PANTHER" id="PTHR16267:SF12">
    <property type="entry name" value="PHOSPHOINOSITIDE 3-KINASE ADAPTER PROTEIN 1"/>
    <property type="match status" value="1"/>
</dbReference>
<gene>
    <name evidence="21" type="ORF">E5288_WYG004370</name>
</gene>
<dbReference type="InterPro" id="IPR000157">
    <property type="entry name" value="TIR_dom"/>
</dbReference>
<evidence type="ECO:0000256" key="5">
    <source>
        <dbReference type="ARBA" id="ARBA00022475"/>
    </source>
</evidence>
<dbReference type="GO" id="GO:0007165">
    <property type="term" value="P:signal transduction"/>
    <property type="evidence" value="ECO:0007669"/>
    <property type="project" value="InterPro"/>
</dbReference>
<feature type="region of interest" description="Disordered" evidence="17">
    <location>
        <begin position="141"/>
        <end position="173"/>
    </location>
</feature>
<evidence type="ECO:0000256" key="14">
    <source>
        <dbReference type="ARBA" id="ARBA00073263"/>
    </source>
</evidence>
<feature type="compositionally biased region" description="Polar residues" evidence="17">
    <location>
        <begin position="535"/>
        <end position="551"/>
    </location>
</feature>
<evidence type="ECO:0000313" key="21">
    <source>
        <dbReference type="EMBL" id="MXQ92730.1"/>
    </source>
</evidence>
<feature type="compositionally biased region" description="Low complexity" evidence="17">
    <location>
        <begin position="708"/>
        <end position="730"/>
    </location>
</feature>
<keyword evidence="8 18" id="KW-0812">Transmembrane</keyword>
<evidence type="ECO:0000256" key="18">
    <source>
        <dbReference type="SAM" id="Phobius"/>
    </source>
</evidence>
<feature type="transmembrane region" description="Helical" evidence="18">
    <location>
        <begin position="1053"/>
        <end position="1078"/>
    </location>
</feature>
<feature type="compositionally biased region" description="Basic and acidic residues" evidence="17">
    <location>
        <begin position="644"/>
        <end position="662"/>
    </location>
</feature>
<dbReference type="Gene3D" id="3.40.50.10140">
    <property type="entry name" value="Toll/interleukin-1 receptor homology (TIR) domain"/>
    <property type="match status" value="1"/>
</dbReference>
<sequence>MPGGCDILIVYSRDAEEWCQYLQDLFLSSRQVRSQKTLTYRLSPKTSFSAEDLSFFLHVRCVMVLLSAELVQCFCQPSLLPLLQRAFYPPRRVVRLLCGVQDSEEFLDFFPDWAHWQELTCDDEPETYVAAVKKAISEDSGCDSVTDTETEDEKVLPYSKQQSLPPPETPPGNLMVVQPERIRCGAETTVYVIVRCKLDEKVTTEAEFSREDSPSIRVEAKLENEYTVSVKAPNLSSGNVSLKIYSGDLVVCDTIISYYTDMEEIGNLLSNAANPVEFMCQAFKIVPYNTETLDKLLTESLKNNIPASGLHLFGINQLEEEDMMTNQRDEELPTLLHFAAKYGLKNLTALLLTCPGAIQAYSVANKHGHYPNTIAEKHGFRDLRQFIDEYVETVDMLKSHIKEELMQGEEADSVYESMAHLSTDLLMKCSLNPGCDEELYESMAAFVPAATEDLYVEMLQASTSNPIPRDGFSRTTKDSMIRKFLEGNSMGMSSLERDHLDQEEDVYHTVDDDEALSVDLTNRPPVPVPRPEASASATHQLSDNESYISKGNQEKPGNFYVTSESIRKEPLVRPWRDRPQSSIYDPFAGMKTPGQRQLITLQEQVKLGIVNVDEAVLHFKEWQLNQKRRSESFRFQQENLKRLRDSITRRQREKQKSGKQTDLEITVPIRHSQHMPGKVEYGVYESGPRKSVFPPRTELRRGDWKTDSTSSTASSASNRSSTRSLLSVSSGMEGDNEDNEAPEVTRSRSPGPLQVDSMPTVPLERPPRVPPRAASQRDPLIHCYALLFLSPTSDYTLQYQDKEEVVLWMNTVGPYHNRQETYKYFSLPFCVGSKKSISHYHETLGEALQGVELEFSGLDIKFKDDVMPGTYCEIDLDKEKRDAFVYAIKNHYWYQMYIDDLPIWGIVGEADENGEDYYLWTYKKLEIGFNGNRIVDVNLTSEGKVKLVPNTKIQMSYSVKWKKSDVKFEDRFDKYLDPSFFQHRIHWFSIFNSFMMVIFLVGLVSMILMRTLRKDYARYSKEEEMDDMDRDLGDEYGWKQVHGDVFRPSSHPLIFSSLIGSGCQIFAVSLIVIIVAMIEDLYTERGSMLSTAIFVYAATSPVNGYFGGSLYARQGGRRWIKQMFIGAFLIPAMVCGTAFFINFIAIYYHASRAIPFGTMVAVCCICFFVILPLNLVGTILGRNLSGQPNFPCRVNAVPRPIPEKKWFMEPAVIVCLGGILPFGSIFIEMYFIFTSFWAYKIYYVYGFMMLVLVILCIVTVCVTIVCTYFLLNAEDYRWQWTSFLSAASTAIYVYMYSFYYYFFKTKMYGLFQTSFYFGYMAVFSTALGIMCGAIGYMGTSAFVRKIYTNFKWKKDSAGCDANYTLMSSVEGRVGQRRCNTQRRAPFARWELGRPWVLGFSFCTSLPFLRSCGGAGKRRGLASGARVIGCPGPLARAVRSSPGGEGRSGHCSNHCHSRSRRSLGRRASSSEQRLPRRADADRDAALWGFRARAMPGSRA</sequence>
<feature type="transmembrane region" description="Helical" evidence="18">
    <location>
        <begin position="1211"/>
        <end position="1233"/>
    </location>
</feature>
<keyword evidence="5" id="KW-1003">Cell membrane</keyword>
<reference evidence="21" key="1">
    <citation type="submission" date="2019-10" db="EMBL/GenBank/DDBJ databases">
        <title>The sequence and de novo assembly of the wild yak genome.</title>
        <authorList>
            <person name="Liu Y."/>
        </authorList>
    </citation>
    <scope>NUCLEOTIDE SEQUENCE [LARGE SCALE GENOMIC DNA]</scope>
    <source>
        <strain evidence="21">WY2019</strain>
    </source>
</reference>
<evidence type="ECO:0000256" key="8">
    <source>
        <dbReference type="ARBA" id="ARBA00022692"/>
    </source>
</evidence>
<feature type="transmembrane region" description="Helical" evidence="18">
    <location>
        <begin position="1245"/>
        <end position="1271"/>
    </location>
</feature>
<keyword evidence="10 18" id="KW-1133">Transmembrane helix</keyword>
<evidence type="ECO:0000256" key="3">
    <source>
        <dbReference type="ARBA" id="ARBA00004496"/>
    </source>
</evidence>
<feature type="transmembrane region" description="Helical" evidence="18">
    <location>
        <begin position="985"/>
        <end position="1008"/>
    </location>
</feature>
<keyword evidence="6" id="KW-0963">Cytoplasm</keyword>
<comment type="subcellular location">
    <subcellularLocation>
        <location evidence="2">Cell membrane</location>
        <topology evidence="2">Peripheral membrane protein</topology>
    </subcellularLocation>
    <subcellularLocation>
        <location evidence="3">Cytoplasm</location>
    </subcellularLocation>
    <subcellularLocation>
        <location evidence="1">Membrane</location>
        <topology evidence="1">Multi-pass membrane protein</topology>
    </subcellularLocation>
</comment>
<dbReference type="Pfam" id="PF18567">
    <property type="entry name" value="TIR_3"/>
    <property type="match status" value="1"/>
</dbReference>
<evidence type="ECO:0000256" key="12">
    <source>
        <dbReference type="ARBA" id="ARBA00054714"/>
    </source>
</evidence>
<evidence type="ECO:0000256" key="17">
    <source>
        <dbReference type="SAM" id="MobiDB-lite"/>
    </source>
</evidence>
<evidence type="ECO:0000256" key="15">
    <source>
        <dbReference type="ARBA" id="ARBA00078663"/>
    </source>
</evidence>
<feature type="transmembrane region" description="Helical" evidence="18">
    <location>
        <begin position="1154"/>
        <end position="1176"/>
    </location>
</feature>
<keyword evidence="9" id="KW-0732">Signal</keyword>
<feature type="transmembrane region" description="Helical" evidence="18">
    <location>
        <begin position="1315"/>
        <end position="1343"/>
    </location>
</feature>
<feature type="region of interest" description="Disordered" evidence="17">
    <location>
        <begin position="1438"/>
        <end position="1478"/>
    </location>
</feature>
<feature type="transmembrane region" description="Helical" evidence="18">
    <location>
        <begin position="1124"/>
        <end position="1148"/>
    </location>
</feature>
<dbReference type="SMART" id="SM01282">
    <property type="entry name" value="DBB"/>
    <property type="match status" value="1"/>
</dbReference>
<protein>
    <recommendedName>
        <fullName evidence="14">Phosphoinositide 3-kinase adapter protein 1</fullName>
    </recommendedName>
    <alternativeName>
        <fullName evidence="15">B-cell adapter for phosphoinositide 3-kinase</fullName>
    </alternativeName>
    <alternativeName>
        <fullName evidence="16">B-cell phosphoinositide 3-kinase adapter protein 1</fullName>
    </alternativeName>
</protein>
<evidence type="ECO:0000256" key="2">
    <source>
        <dbReference type="ARBA" id="ARBA00004202"/>
    </source>
</evidence>
<dbReference type="Pfam" id="PF14545">
    <property type="entry name" value="DBB"/>
    <property type="match status" value="1"/>
</dbReference>
<feature type="region of interest" description="Disordered" evidence="17">
    <location>
        <begin position="512"/>
        <end position="558"/>
    </location>
</feature>
<evidence type="ECO:0000259" key="20">
    <source>
        <dbReference type="PROSITE" id="PS51376"/>
    </source>
</evidence>
<feature type="transmembrane region" description="Helical" evidence="18">
    <location>
        <begin position="1283"/>
        <end position="1303"/>
    </location>
</feature>
<dbReference type="InterPro" id="IPR035897">
    <property type="entry name" value="Toll_tir_struct_dom_sf"/>
</dbReference>
<comment type="caution">
    <text evidence="21">The sequence shown here is derived from an EMBL/GenBank/DDBJ whole genome shotgun (WGS) entry which is preliminary data.</text>
</comment>
<proteinExistence type="inferred from homology"/>
<evidence type="ECO:0000256" key="11">
    <source>
        <dbReference type="ARBA" id="ARBA00023136"/>
    </source>
</evidence>
<dbReference type="InterPro" id="IPR017893">
    <property type="entry name" value="DBB_domain"/>
</dbReference>
<dbReference type="InterPro" id="IPR052446">
    <property type="entry name" value="B-cell_PI3K-Signaling_Adptrs"/>
</dbReference>
<keyword evidence="22" id="KW-1185">Reference proteome</keyword>
<evidence type="ECO:0000256" key="4">
    <source>
        <dbReference type="ARBA" id="ARBA00005227"/>
    </source>
</evidence>
<dbReference type="InterPro" id="IPR004240">
    <property type="entry name" value="EMP70"/>
</dbReference>
<keyword evidence="7" id="KW-0597">Phosphoprotein</keyword>
<feature type="domain" description="DBB" evidence="20">
    <location>
        <begin position="177"/>
        <end position="313"/>
    </location>
</feature>
<comment type="subunit">
    <text evidence="13">Homooligomer. Interacts (phosphorylated on tyrosine residues within YXXM motifs) with PIK3R1 (via SH2 domain); required for BCR- and TLR-mediated activation of phosphoinositide 3-kinase. Interacts (via polyproline C-terminal region) with ABI1 (via SH3 domain); the interaction promotes phosphorylation of PIK3AP1 by ABL1. May interact with MYD88 and TIRAP.</text>
</comment>
<evidence type="ECO:0000256" key="13">
    <source>
        <dbReference type="ARBA" id="ARBA00065148"/>
    </source>
</evidence>
<dbReference type="GO" id="GO:0005102">
    <property type="term" value="F:signaling receptor binding"/>
    <property type="evidence" value="ECO:0007669"/>
    <property type="project" value="TreeGrafter"/>
</dbReference>
<evidence type="ECO:0000313" key="22">
    <source>
        <dbReference type="Proteomes" id="UP000322234"/>
    </source>
</evidence>
<comment type="function">
    <text evidence="12">Signaling adapter that contributes to B-cell development by linking B-cell receptor (BCR) signaling to the phosphoinositide 3-kinase (PI3K)-Akt signaling pathway. Has a complementary role to the BCR coreceptor CD19, coupling BCR and PI3K activation by providing a docking site for the PI3K subunit PIK3R1. Alternatively, links Toll-like receptor (TLR) signaling to PI3K activation, a process preventing excessive inflammatory cytokine production. Also involved in the activation of PI3K in natural killer cells. May be involved in the survival of mature B-cells via activation of REL.</text>
</comment>
<dbReference type="EMBL" id="VBQZ03000085">
    <property type="protein sequence ID" value="MXQ92730.1"/>
    <property type="molecule type" value="Genomic_DNA"/>
</dbReference>
<dbReference type="PANTHER" id="PTHR16267">
    <property type="entry name" value="BANK1/PIK3AP1 FAMILY MEMBER"/>
    <property type="match status" value="1"/>
</dbReference>
<comment type="similarity">
    <text evidence="4">Belongs to the nonaspanin (TM9SF) (TC 9.A.2) family.</text>
</comment>
<evidence type="ECO:0000259" key="19">
    <source>
        <dbReference type="PROSITE" id="PS50104"/>
    </source>
</evidence>
<evidence type="ECO:0000256" key="6">
    <source>
        <dbReference type="ARBA" id="ARBA00022490"/>
    </source>
</evidence>
<dbReference type="GO" id="GO:0005829">
    <property type="term" value="C:cytosol"/>
    <property type="evidence" value="ECO:0007669"/>
    <property type="project" value="TreeGrafter"/>
</dbReference>
<dbReference type="Proteomes" id="UP000322234">
    <property type="component" value="Unassembled WGS sequence"/>
</dbReference>
<feature type="domain" description="TIR" evidence="19">
    <location>
        <begin position="3"/>
        <end position="140"/>
    </location>
</feature>
<feature type="compositionally biased region" description="Basic residues" evidence="17">
    <location>
        <begin position="1452"/>
        <end position="1463"/>
    </location>
</feature>
<evidence type="ECO:0000256" key="10">
    <source>
        <dbReference type="ARBA" id="ARBA00022989"/>
    </source>
</evidence>
<feature type="transmembrane region" description="Helical" evidence="18">
    <location>
        <begin position="1090"/>
        <end position="1112"/>
    </location>
</feature>
<dbReference type="InterPro" id="IPR041340">
    <property type="entry name" value="PIK3AP1_TIR"/>
</dbReference>
<keyword evidence="11 18" id="KW-0472">Membrane</keyword>
<dbReference type="GO" id="GO:0005886">
    <property type="term" value="C:plasma membrane"/>
    <property type="evidence" value="ECO:0007669"/>
    <property type="project" value="UniProtKB-SubCell"/>
</dbReference>
<dbReference type="PROSITE" id="PS50104">
    <property type="entry name" value="TIR"/>
    <property type="match status" value="1"/>
</dbReference>
<dbReference type="GO" id="GO:0036312">
    <property type="term" value="F:phosphatidylinositol 3-kinase regulatory subunit binding"/>
    <property type="evidence" value="ECO:0007669"/>
    <property type="project" value="TreeGrafter"/>
</dbReference>
<evidence type="ECO:0000256" key="16">
    <source>
        <dbReference type="ARBA" id="ARBA00079489"/>
    </source>
</evidence>
<feature type="region of interest" description="Disordered" evidence="17">
    <location>
        <begin position="644"/>
        <end position="775"/>
    </location>
</feature>
<dbReference type="PROSITE" id="PS51376">
    <property type="entry name" value="DBB"/>
    <property type="match status" value="1"/>
</dbReference>
<accession>A0A6B0RRM8</accession>
<evidence type="ECO:0000256" key="7">
    <source>
        <dbReference type="ARBA" id="ARBA00022553"/>
    </source>
</evidence>